<dbReference type="AlphaFoldDB" id="A0A942TN65"/>
<gene>
    <name evidence="2" type="ORF">KHA93_09115</name>
</gene>
<sequence>MPLQWLKNKWTLISIFTIALLCFIAFFYISQYKPIAKHTSLLESELKMEQNVLHKLNETQTEENPLHLVKKIPVNPFIDQFILDVEKLEKSSGVIINEMNFTDGTFVTIDSNDEQEAQNSTLPNGLEKITVNLLIKAKSYVEIEAFLRDLESQTRIVHIEQISVTGPDIIVSEKEKDNGYSVQITLSVFYMPELNELKAEVPKMDVPKPANKKNPFKR</sequence>
<reference evidence="2 3" key="1">
    <citation type="submission" date="2021-05" db="EMBL/GenBank/DDBJ databases">
        <title>Novel Bacillus species.</title>
        <authorList>
            <person name="Liu G."/>
        </authorList>
    </citation>
    <scope>NUCLEOTIDE SEQUENCE [LARGE SCALE GENOMIC DNA]</scope>
    <source>
        <strain evidence="2 3">FJAT-49732</strain>
    </source>
</reference>
<evidence type="ECO:0000313" key="3">
    <source>
        <dbReference type="Proteomes" id="UP000682713"/>
    </source>
</evidence>
<evidence type="ECO:0008006" key="4">
    <source>
        <dbReference type="Google" id="ProtNLM"/>
    </source>
</evidence>
<proteinExistence type="predicted"/>
<feature type="transmembrane region" description="Helical" evidence="1">
    <location>
        <begin position="12"/>
        <end position="29"/>
    </location>
</feature>
<dbReference type="Proteomes" id="UP000682713">
    <property type="component" value="Unassembled WGS sequence"/>
</dbReference>
<keyword evidence="3" id="KW-1185">Reference proteome</keyword>
<dbReference type="InterPro" id="IPR014717">
    <property type="entry name" value="Transl_elong_EF1B/ribsomal_bS6"/>
</dbReference>
<dbReference type="Gene3D" id="3.30.70.60">
    <property type="match status" value="1"/>
</dbReference>
<dbReference type="EMBL" id="JAGYPJ010000001">
    <property type="protein sequence ID" value="MBS4199816.1"/>
    <property type="molecule type" value="Genomic_DNA"/>
</dbReference>
<comment type="caution">
    <text evidence="2">The sequence shown here is derived from an EMBL/GenBank/DDBJ whole genome shotgun (WGS) entry which is preliminary data.</text>
</comment>
<keyword evidence="1" id="KW-1133">Transmembrane helix</keyword>
<protein>
    <recommendedName>
        <fullName evidence="4">Pilus assembly protein PilO</fullName>
    </recommendedName>
</protein>
<evidence type="ECO:0000256" key="1">
    <source>
        <dbReference type="SAM" id="Phobius"/>
    </source>
</evidence>
<accession>A0A942TN65</accession>
<keyword evidence="1" id="KW-0472">Membrane</keyword>
<evidence type="ECO:0000313" key="2">
    <source>
        <dbReference type="EMBL" id="MBS4199816.1"/>
    </source>
</evidence>
<organism evidence="2 3">
    <name type="scientific">Lederbergia citrisecunda</name>
    <dbReference type="NCBI Taxonomy" id="2833583"/>
    <lineage>
        <taxon>Bacteria</taxon>
        <taxon>Bacillati</taxon>
        <taxon>Bacillota</taxon>
        <taxon>Bacilli</taxon>
        <taxon>Bacillales</taxon>
        <taxon>Bacillaceae</taxon>
        <taxon>Lederbergia</taxon>
    </lineage>
</organism>
<dbReference type="RefSeq" id="WP_213110454.1">
    <property type="nucleotide sequence ID" value="NZ_JAGYPJ010000001.1"/>
</dbReference>
<keyword evidence="1" id="KW-0812">Transmembrane</keyword>
<name>A0A942TN65_9BACI</name>